<dbReference type="EMBL" id="JAHRHJ020000008">
    <property type="protein sequence ID" value="KAH9304535.1"/>
    <property type="molecule type" value="Genomic_DNA"/>
</dbReference>
<evidence type="ECO:0000313" key="3">
    <source>
        <dbReference type="EMBL" id="KAH9304535.1"/>
    </source>
</evidence>
<comment type="caution">
    <text evidence="3">The sequence shown here is derived from an EMBL/GenBank/DDBJ whole genome shotgun (WGS) entry which is preliminary data.</text>
</comment>
<dbReference type="PANTHER" id="PTHR33492">
    <property type="entry name" value="OSJNBA0043A12.37 PROTEIN-RELATED"/>
    <property type="match status" value="1"/>
</dbReference>
<feature type="domain" description="Myb-like" evidence="2">
    <location>
        <begin position="29"/>
        <end position="99"/>
    </location>
</feature>
<reference evidence="3 4" key="1">
    <citation type="journal article" date="2021" name="Nat. Plants">
        <title>The Taxus genome provides insights into paclitaxel biosynthesis.</title>
        <authorList>
            <person name="Xiong X."/>
            <person name="Gou J."/>
            <person name="Liao Q."/>
            <person name="Li Y."/>
            <person name="Zhou Q."/>
            <person name="Bi G."/>
            <person name="Li C."/>
            <person name="Du R."/>
            <person name="Wang X."/>
            <person name="Sun T."/>
            <person name="Guo L."/>
            <person name="Liang H."/>
            <person name="Lu P."/>
            <person name="Wu Y."/>
            <person name="Zhang Z."/>
            <person name="Ro D.K."/>
            <person name="Shang Y."/>
            <person name="Huang S."/>
            <person name="Yan J."/>
        </authorList>
    </citation>
    <scope>NUCLEOTIDE SEQUENCE [LARGE SCALE GENOMIC DNA]</scope>
    <source>
        <strain evidence="3">Ta-2019</strain>
    </source>
</reference>
<dbReference type="InterPro" id="IPR001005">
    <property type="entry name" value="SANT/Myb"/>
</dbReference>
<keyword evidence="4" id="KW-1185">Reference proteome</keyword>
<dbReference type="InterPro" id="IPR044822">
    <property type="entry name" value="Myb_DNA-bind_4"/>
</dbReference>
<dbReference type="AlphaFoldDB" id="A0AA38CQH7"/>
<accession>A0AA38CQH7</accession>
<feature type="region of interest" description="Disordered" evidence="1">
    <location>
        <begin position="181"/>
        <end position="249"/>
    </location>
</feature>
<organism evidence="3 4">
    <name type="scientific">Taxus chinensis</name>
    <name type="common">Chinese yew</name>
    <name type="synonym">Taxus wallichiana var. chinensis</name>
    <dbReference type="NCBI Taxonomy" id="29808"/>
    <lineage>
        <taxon>Eukaryota</taxon>
        <taxon>Viridiplantae</taxon>
        <taxon>Streptophyta</taxon>
        <taxon>Embryophyta</taxon>
        <taxon>Tracheophyta</taxon>
        <taxon>Spermatophyta</taxon>
        <taxon>Pinopsida</taxon>
        <taxon>Pinidae</taxon>
        <taxon>Conifers II</taxon>
        <taxon>Cupressales</taxon>
        <taxon>Taxaceae</taxon>
        <taxon>Taxus</taxon>
    </lineage>
</organism>
<evidence type="ECO:0000313" key="4">
    <source>
        <dbReference type="Proteomes" id="UP000824469"/>
    </source>
</evidence>
<proteinExistence type="predicted"/>
<gene>
    <name evidence="3" type="ORF">KI387_008939</name>
</gene>
<dbReference type="PROSITE" id="PS50090">
    <property type="entry name" value="MYB_LIKE"/>
    <property type="match status" value="1"/>
</dbReference>
<sequence length="295" mass="33979">RVGNAITMADPSSSAMVRVENPETVGERGRGYTKGIWTLHETLVLLDAKKLDDERRMRGGDKERGKTAELRWKWVENYCFKNACIRSQNQCNDKWDNLLRDYKKVREYENRIGPGQPSYWDLEKHERKERGLPSNLLSQVYERLHEVVDKRYAPRILQTNTSGGNISNMPLQQQQPQLLLPPPQQQQQQQPQPQTQPIHQEYPAHQQQKQASGGYSAEMSESSDNDGSEVPPSSFKRRRVSTGHGLAPAMAESTVQLTQTLMACEQKKDKRHMDILGVEEKKLRIEEMKTEISRQ</sequence>
<dbReference type="PANTHER" id="PTHR33492:SF11">
    <property type="entry name" value="OS04G0670900 PROTEIN"/>
    <property type="match status" value="1"/>
</dbReference>
<dbReference type="Proteomes" id="UP000824469">
    <property type="component" value="Unassembled WGS sequence"/>
</dbReference>
<feature type="non-terminal residue" evidence="3">
    <location>
        <position position="1"/>
    </location>
</feature>
<dbReference type="Pfam" id="PF13837">
    <property type="entry name" value="Myb_DNA-bind_4"/>
    <property type="match status" value="1"/>
</dbReference>
<evidence type="ECO:0000259" key="2">
    <source>
        <dbReference type="PROSITE" id="PS50090"/>
    </source>
</evidence>
<name>A0AA38CQH7_TAXCH</name>
<evidence type="ECO:0000256" key="1">
    <source>
        <dbReference type="SAM" id="MobiDB-lite"/>
    </source>
</evidence>
<dbReference type="Gene3D" id="1.10.10.60">
    <property type="entry name" value="Homeodomain-like"/>
    <property type="match status" value="1"/>
</dbReference>
<dbReference type="OMA" id="VEDYCWS"/>
<feature type="non-terminal residue" evidence="3">
    <location>
        <position position="295"/>
    </location>
</feature>
<feature type="compositionally biased region" description="Low complexity" evidence="1">
    <location>
        <begin position="185"/>
        <end position="197"/>
    </location>
</feature>
<protein>
    <recommendedName>
        <fullName evidence="2">Myb-like domain-containing protein</fullName>
    </recommendedName>
</protein>